<evidence type="ECO:0000259" key="2">
    <source>
        <dbReference type="Pfam" id="PF26078"/>
    </source>
</evidence>
<reference evidence="4 6" key="1">
    <citation type="submission" date="2019-03" db="EMBL/GenBank/DDBJ databases">
        <title>Pragia sp. nov. isolated from the gut tract of Carduelis flavirostris.</title>
        <authorList>
            <person name="Ge Y."/>
        </authorList>
    </citation>
    <scope>NUCLEOTIDE SEQUENCE [LARGE SCALE GENOMIC DNA]</scope>
    <source>
        <strain evidence="4 6">CF-458</strain>
    </source>
</reference>
<dbReference type="PANTHER" id="PTHR35862">
    <property type="entry name" value="FELS-2 PROPHAGE PROTEIN"/>
    <property type="match status" value="1"/>
</dbReference>
<dbReference type="InterPro" id="IPR006949">
    <property type="entry name" value="Barrel_Baseplate_J-like"/>
</dbReference>
<dbReference type="KEGG" id="prag:EKN56_04810"/>
<dbReference type="InterPro" id="IPR058531">
    <property type="entry name" value="Baseplate_J_M"/>
</dbReference>
<evidence type="ECO:0000259" key="3">
    <source>
        <dbReference type="Pfam" id="PF26079"/>
    </source>
</evidence>
<dbReference type="Pfam" id="PF26078">
    <property type="entry name" value="Baseplate_J_M"/>
    <property type="match status" value="1"/>
</dbReference>
<name>A0A411WHR4_9GAMM</name>
<evidence type="ECO:0000313" key="4">
    <source>
        <dbReference type="EMBL" id="QBH95779.1"/>
    </source>
</evidence>
<dbReference type="EMBL" id="CP034752">
    <property type="protein sequence ID" value="QBH96038.1"/>
    <property type="molecule type" value="Genomic_DNA"/>
</dbReference>
<evidence type="ECO:0000259" key="1">
    <source>
        <dbReference type="Pfam" id="PF04865"/>
    </source>
</evidence>
<gene>
    <name evidence="4" type="ORF">EKN56_04810</name>
    <name evidence="5" type="ORF">EKN56_06280</name>
</gene>
<keyword evidence="6" id="KW-1185">Reference proteome</keyword>
<dbReference type="PANTHER" id="PTHR35862:SF1">
    <property type="entry name" value="FELS-2 PROPHAGE PROTEIN"/>
    <property type="match status" value="1"/>
</dbReference>
<evidence type="ECO:0000313" key="5">
    <source>
        <dbReference type="EMBL" id="QBH96038.1"/>
    </source>
</evidence>
<dbReference type="PIRSF" id="PIRSF020481">
    <property type="entry name" value="BAP"/>
    <property type="match status" value="1"/>
</dbReference>
<dbReference type="InterPro" id="IPR058530">
    <property type="entry name" value="Baseplate_J-like_C"/>
</dbReference>
<dbReference type="InterPro" id="IPR014507">
    <property type="entry name" value="Baseplate_assembly_J_pred"/>
</dbReference>
<dbReference type="InterPro" id="IPR052726">
    <property type="entry name" value="Phage_Baseplate_Hub"/>
</dbReference>
<dbReference type="AlphaFoldDB" id="A0A411WHR4"/>
<sequence>MSELAPPEFVSIDPKAIELDLITRYEEISGKKLYPAQIEHLFINLLAYAKTRTLARIQHTGEQMLPRFSEAPIIDYLAELVGVIRLPAQPARCTLRWQFDAAITQDIFIPMFTVVGNEDGSVSFSTDLDVVIPAGSLSADVSATCQVVGQQGNGYLPGKINKSERFLDAGLLVSNISTTAGGDDEETTPALRERMMLAPEGYTSAGSYGAYKFHALSVHQSIIDVVVLGPDLDNRIPPGQVWIYPLTKDGLPTVELIQLIETKLSSEKKRPINDRVLVKVPEIVEYDINAELTLYRSADVTTTISLAEKAITAWETARALRLGIDIVPHQVSKTLSVSGIYDITLNSPTKRVVKPYEWAVCTGIQVLPVGISDE</sequence>
<feature type="domain" description="Baseplate J-like C-terminal" evidence="3">
    <location>
        <begin position="286"/>
        <end position="366"/>
    </location>
</feature>
<dbReference type="Pfam" id="PF26079">
    <property type="entry name" value="Baseplate_J_C"/>
    <property type="match status" value="1"/>
</dbReference>
<dbReference type="KEGG" id="prag:EKN56_06280"/>
<protein>
    <submittedName>
        <fullName evidence="4">Baseplate protein</fullName>
    </submittedName>
</protein>
<dbReference type="Proteomes" id="UP000293154">
    <property type="component" value="Chromosome"/>
</dbReference>
<accession>A0A411WHR4</accession>
<dbReference type="EMBL" id="CP034752">
    <property type="protein sequence ID" value="QBH95779.1"/>
    <property type="molecule type" value="Genomic_DNA"/>
</dbReference>
<organism evidence="4 6">
    <name type="scientific">Limnobaculum zhutongyuii</name>
    <dbReference type="NCBI Taxonomy" id="2498113"/>
    <lineage>
        <taxon>Bacteria</taxon>
        <taxon>Pseudomonadati</taxon>
        <taxon>Pseudomonadota</taxon>
        <taxon>Gammaproteobacteria</taxon>
        <taxon>Enterobacterales</taxon>
        <taxon>Budviciaceae</taxon>
        <taxon>Limnobaculum</taxon>
    </lineage>
</organism>
<feature type="domain" description="Baseplate J-like central" evidence="2">
    <location>
        <begin position="204"/>
        <end position="279"/>
    </location>
</feature>
<evidence type="ECO:0000313" key="6">
    <source>
        <dbReference type="Proteomes" id="UP000293154"/>
    </source>
</evidence>
<dbReference type="RefSeq" id="WP_130590766.1">
    <property type="nucleotide sequence ID" value="NZ_CP034752.1"/>
</dbReference>
<feature type="domain" description="Baseplate protein J-like barrel" evidence="1">
    <location>
        <begin position="106"/>
        <end position="182"/>
    </location>
</feature>
<dbReference type="Pfam" id="PF04865">
    <property type="entry name" value="Baseplate_J"/>
    <property type="match status" value="1"/>
</dbReference>
<dbReference type="OrthoDB" id="9793802at2"/>
<proteinExistence type="predicted"/>